<evidence type="ECO:0000256" key="1">
    <source>
        <dbReference type="SAM" id="MobiDB-lite"/>
    </source>
</evidence>
<feature type="compositionally biased region" description="Low complexity" evidence="1">
    <location>
        <begin position="449"/>
        <end position="464"/>
    </location>
</feature>
<evidence type="ECO:0008006" key="4">
    <source>
        <dbReference type="Google" id="ProtNLM"/>
    </source>
</evidence>
<reference evidence="2 3" key="1">
    <citation type="submission" date="2020-08" db="EMBL/GenBank/DDBJ databases">
        <title>Sequencing the genomes of 1000 actinobacteria strains.</title>
        <authorList>
            <person name="Klenk H.-P."/>
        </authorList>
    </citation>
    <scope>NUCLEOTIDE SEQUENCE [LARGE SCALE GENOMIC DNA]</scope>
    <source>
        <strain evidence="2 3">DSM 45582</strain>
    </source>
</reference>
<sequence length="902" mass="93343">MSAPDSSTTGSPGSPSLYVQAQAGKAVIRKVDDQDEREQRFFDTVAQPPGSGVVLASAAAVTDPSFLGSLHEAFRGVLGGVNRGPQPPQVWVAVSGLHQAGPQGWSPAQRLADEFRVDVLAPDGPLALVPGGAIFAGTGEHAWRLFRTGTVAQPFALRLPTPRWESALPRAANSVSGLLAEPVPAGLLLRPAESPRAPDAGVVVPQSAQRPRVLLAPSVTPAQVAAAVGPLPPAVRGSMELIPTSADTAAAEWMQQLARLLGHDVFAATGTVRRGEDGVERAVARAADGAQWQPFPLLLRYSASGAQVVSAAAAPRGWVPAGPALYRWGGMAQASPGRPVPGELQAKVVPSGLALVEGMQAGAPDPADRLAFEPDRMTLTLGRPHVGLPQQVPQVLHALLGGLSPQQRGRLRLLVLGLTDEPLRAQLRTAAGELAQRLEFPTLSAAGGAVAAAPPGAAPAENAPQQPPSDGGTTTPDASTPAADAAAPEPITAPPLPATRPRTESQGPAPNLLRPRPVDQETVRAPVLAPPDQPAPDAPEQPANATTMRMPVVPSTSPQDEGSAPPEPAATQDTVMLRIDGDQVRDVTPEASAEQPPAPVLRLVPAPLPDDPLPADHQSTAEERTRFSQWAGEAFDDSLPSVNTALATFPALRESAGEPDSKADFVAVHLYIGGGPSGGNAINRALRGPDAAAVRDYAACLTSGLRRLPVHRGASFRTARVRDGHSPLPGYEPGTLLDEPAFLSGTSASDVTVEDPHVDVVIWSLSARRVAAIGQGAPDEVVFSAATRFKVLAVDRQDTEQDGSGSAAPPAVLLRELRPGEAPAPGELTEADEAVLPRLRRALHRRHANPLRVLTDADHVERFGEPVGLVLGEVRGAPAASRAPTGAGADPVAPQPVSAAAH</sequence>
<evidence type="ECO:0000313" key="2">
    <source>
        <dbReference type="EMBL" id="MBB5069172.1"/>
    </source>
</evidence>
<dbReference type="AlphaFoldDB" id="A0A840NJ29"/>
<keyword evidence="3" id="KW-1185">Reference proteome</keyword>
<protein>
    <recommendedName>
        <fullName evidence="4">NAD(+)--protein-arginine ADP-ribosyltransferase</fullName>
    </recommendedName>
</protein>
<feature type="compositionally biased region" description="Low complexity" evidence="1">
    <location>
        <begin position="473"/>
        <end position="490"/>
    </location>
</feature>
<organism evidence="2 3">
    <name type="scientific">Saccharopolyspora gloriosae</name>
    <dbReference type="NCBI Taxonomy" id="455344"/>
    <lineage>
        <taxon>Bacteria</taxon>
        <taxon>Bacillati</taxon>
        <taxon>Actinomycetota</taxon>
        <taxon>Actinomycetes</taxon>
        <taxon>Pseudonocardiales</taxon>
        <taxon>Pseudonocardiaceae</taxon>
        <taxon>Saccharopolyspora</taxon>
    </lineage>
</organism>
<feature type="region of interest" description="Disordered" evidence="1">
    <location>
        <begin position="879"/>
        <end position="902"/>
    </location>
</feature>
<comment type="caution">
    <text evidence="2">The sequence shown here is derived from an EMBL/GenBank/DDBJ whole genome shotgun (WGS) entry which is preliminary data.</text>
</comment>
<feature type="region of interest" description="Disordered" evidence="1">
    <location>
        <begin position="550"/>
        <end position="573"/>
    </location>
</feature>
<dbReference type="EMBL" id="JACHIV010000001">
    <property type="protein sequence ID" value="MBB5069172.1"/>
    <property type="molecule type" value="Genomic_DNA"/>
</dbReference>
<gene>
    <name evidence="2" type="ORF">BJ969_002260</name>
</gene>
<dbReference type="RefSeq" id="WP_184478894.1">
    <property type="nucleotide sequence ID" value="NZ_JACHIV010000001.1"/>
</dbReference>
<dbReference type="Proteomes" id="UP000580474">
    <property type="component" value="Unassembled WGS sequence"/>
</dbReference>
<feature type="region of interest" description="Disordered" evidence="1">
    <location>
        <begin position="449"/>
        <end position="518"/>
    </location>
</feature>
<proteinExistence type="predicted"/>
<name>A0A840NJ29_9PSEU</name>
<accession>A0A840NJ29</accession>
<dbReference type="Gene3D" id="3.90.176.10">
    <property type="entry name" value="Toxin ADP-ribosyltransferase, Chain A, domain 1"/>
    <property type="match status" value="1"/>
</dbReference>
<evidence type="ECO:0000313" key="3">
    <source>
        <dbReference type="Proteomes" id="UP000580474"/>
    </source>
</evidence>